<evidence type="ECO:0000256" key="2">
    <source>
        <dbReference type="SAM" id="SignalP"/>
    </source>
</evidence>
<sequence>MKTLIVLPLLFAQIFCISDRELFNKGKDMLNQPEKLRNMLESGDLDSNMIGPICNRSLLSWAAQKGLPIAVETLLQYGANVNFRDRKKRKTPFMIAVDFGQAAVAKLLMNSGTNLSLMDLNGLNGYDYMRKCNCNL</sequence>
<dbReference type="PROSITE" id="PS50088">
    <property type="entry name" value="ANK_REPEAT"/>
    <property type="match status" value="2"/>
</dbReference>
<protein>
    <submittedName>
        <fullName evidence="4">Acyl-CoA-binding domain-containing protein 6-like</fullName>
    </submittedName>
</protein>
<name>A0ABM1M397_NICVS</name>
<dbReference type="Pfam" id="PF12796">
    <property type="entry name" value="Ank_2"/>
    <property type="match status" value="1"/>
</dbReference>
<accession>A0ABM1M397</accession>
<dbReference type="SUPFAM" id="SSF48403">
    <property type="entry name" value="Ankyrin repeat"/>
    <property type="match status" value="1"/>
</dbReference>
<feature type="repeat" description="ANK" evidence="1">
    <location>
        <begin position="88"/>
        <end position="120"/>
    </location>
</feature>
<keyword evidence="1" id="KW-0040">ANK repeat</keyword>
<keyword evidence="3" id="KW-1185">Reference proteome</keyword>
<dbReference type="SMART" id="SM00248">
    <property type="entry name" value="ANK"/>
    <property type="match status" value="2"/>
</dbReference>
<feature type="chain" id="PRO_5045079700" evidence="2">
    <location>
        <begin position="17"/>
        <end position="136"/>
    </location>
</feature>
<dbReference type="InterPro" id="IPR036770">
    <property type="entry name" value="Ankyrin_rpt-contain_sf"/>
</dbReference>
<organism evidence="3 4">
    <name type="scientific">Nicrophorus vespilloides</name>
    <name type="common">Boreal carrion beetle</name>
    <dbReference type="NCBI Taxonomy" id="110193"/>
    <lineage>
        <taxon>Eukaryota</taxon>
        <taxon>Metazoa</taxon>
        <taxon>Ecdysozoa</taxon>
        <taxon>Arthropoda</taxon>
        <taxon>Hexapoda</taxon>
        <taxon>Insecta</taxon>
        <taxon>Pterygota</taxon>
        <taxon>Neoptera</taxon>
        <taxon>Endopterygota</taxon>
        <taxon>Coleoptera</taxon>
        <taxon>Polyphaga</taxon>
        <taxon>Staphyliniformia</taxon>
        <taxon>Silphidae</taxon>
        <taxon>Nicrophorinae</taxon>
        <taxon>Nicrophorus</taxon>
    </lineage>
</organism>
<evidence type="ECO:0000313" key="4">
    <source>
        <dbReference type="RefSeq" id="XP_017769047.1"/>
    </source>
</evidence>
<dbReference type="Gene3D" id="1.25.40.20">
    <property type="entry name" value="Ankyrin repeat-containing domain"/>
    <property type="match status" value="1"/>
</dbReference>
<feature type="repeat" description="ANK" evidence="1">
    <location>
        <begin position="54"/>
        <end position="86"/>
    </location>
</feature>
<feature type="signal peptide" evidence="2">
    <location>
        <begin position="1"/>
        <end position="16"/>
    </location>
</feature>
<dbReference type="Proteomes" id="UP000695000">
    <property type="component" value="Unplaced"/>
</dbReference>
<evidence type="ECO:0000313" key="3">
    <source>
        <dbReference type="Proteomes" id="UP000695000"/>
    </source>
</evidence>
<keyword evidence="2" id="KW-0732">Signal</keyword>
<evidence type="ECO:0000256" key="1">
    <source>
        <dbReference type="PROSITE-ProRule" id="PRU00023"/>
    </source>
</evidence>
<dbReference type="PROSITE" id="PS50297">
    <property type="entry name" value="ANK_REP_REGION"/>
    <property type="match status" value="1"/>
</dbReference>
<dbReference type="InterPro" id="IPR002110">
    <property type="entry name" value="Ankyrin_rpt"/>
</dbReference>
<proteinExistence type="predicted"/>
<dbReference type="RefSeq" id="XP_017769047.1">
    <property type="nucleotide sequence ID" value="XM_017913558.1"/>
</dbReference>
<gene>
    <name evidence="4" type="primary">LOC108557150</name>
</gene>
<dbReference type="GeneID" id="108557150"/>
<reference evidence="4" key="1">
    <citation type="submission" date="2025-08" db="UniProtKB">
        <authorList>
            <consortium name="RefSeq"/>
        </authorList>
    </citation>
    <scope>IDENTIFICATION</scope>
    <source>
        <tissue evidence="4">Whole Larva</tissue>
    </source>
</reference>